<comment type="caution">
    <text evidence="2">The sequence shown here is derived from an EMBL/GenBank/DDBJ whole genome shotgun (WGS) entry which is preliminary data.</text>
</comment>
<name>A0A9J6FG40_HAELO</name>
<dbReference type="VEuPathDB" id="VectorBase:HLOH_047624"/>
<dbReference type="Proteomes" id="UP000821853">
    <property type="component" value="Chromosome 1"/>
</dbReference>
<proteinExistence type="predicted"/>
<keyword evidence="3" id="KW-1185">Reference proteome</keyword>
<reference evidence="2 3" key="1">
    <citation type="journal article" date="2020" name="Cell">
        <title>Large-Scale Comparative Analyses of Tick Genomes Elucidate Their Genetic Diversity and Vector Capacities.</title>
        <authorList>
            <consortium name="Tick Genome and Microbiome Consortium (TIGMIC)"/>
            <person name="Jia N."/>
            <person name="Wang J."/>
            <person name="Shi W."/>
            <person name="Du L."/>
            <person name="Sun Y."/>
            <person name="Zhan W."/>
            <person name="Jiang J.F."/>
            <person name="Wang Q."/>
            <person name="Zhang B."/>
            <person name="Ji P."/>
            <person name="Bell-Sakyi L."/>
            <person name="Cui X.M."/>
            <person name="Yuan T.T."/>
            <person name="Jiang B.G."/>
            <person name="Yang W.F."/>
            <person name="Lam T.T."/>
            <person name="Chang Q.C."/>
            <person name="Ding S.J."/>
            <person name="Wang X.J."/>
            <person name="Zhu J.G."/>
            <person name="Ruan X.D."/>
            <person name="Zhao L."/>
            <person name="Wei J.T."/>
            <person name="Ye R.Z."/>
            <person name="Que T.C."/>
            <person name="Du C.H."/>
            <person name="Zhou Y.H."/>
            <person name="Cheng J.X."/>
            <person name="Dai P.F."/>
            <person name="Guo W.B."/>
            <person name="Han X.H."/>
            <person name="Huang E.J."/>
            <person name="Li L.F."/>
            <person name="Wei W."/>
            <person name="Gao Y.C."/>
            <person name="Liu J.Z."/>
            <person name="Shao H.Z."/>
            <person name="Wang X."/>
            <person name="Wang C.C."/>
            <person name="Yang T.C."/>
            <person name="Huo Q.B."/>
            <person name="Li W."/>
            <person name="Chen H.Y."/>
            <person name="Chen S.E."/>
            <person name="Zhou L.G."/>
            <person name="Ni X.B."/>
            <person name="Tian J.H."/>
            <person name="Sheng Y."/>
            <person name="Liu T."/>
            <person name="Pan Y.S."/>
            <person name="Xia L.Y."/>
            <person name="Li J."/>
            <person name="Zhao F."/>
            <person name="Cao W.C."/>
        </authorList>
    </citation>
    <scope>NUCLEOTIDE SEQUENCE [LARGE SCALE GENOMIC DNA]</scope>
    <source>
        <strain evidence="2">HaeL-2018</strain>
    </source>
</reference>
<evidence type="ECO:0000313" key="2">
    <source>
        <dbReference type="EMBL" id="KAH9361304.1"/>
    </source>
</evidence>
<feature type="region of interest" description="Disordered" evidence="1">
    <location>
        <begin position="1"/>
        <end position="32"/>
    </location>
</feature>
<gene>
    <name evidence="2" type="ORF">HPB48_006866</name>
</gene>
<protein>
    <submittedName>
        <fullName evidence="2">Uncharacterized protein</fullName>
    </submittedName>
</protein>
<dbReference type="AlphaFoldDB" id="A0A9J6FG40"/>
<organism evidence="2 3">
    <name type="scientific">Haemaphysalis longicornis</name>
    <name type="common">Bush tick</name>
    <dbReference type="NCBI Taxonomy" id="44386"/>
    <lineage>
        <taxon>Eukaryota</taxon>
        <taxon>Metazoa</taxon>
        <taxon>Ecdysozoa</taxon>
        <taxon>Arthropoda</taxon>
        <taxon>Chelicerata</taxon>
        <taxon>Arachnida</taxon>
        <taxon>Acari</taxon>
        <taxon>Parasitiformes</taxon>
        <taxon>Ixodida</taxon>
        <taxon>Ixodoidea</taxon>
        <taxon>Ixodidae</taxon>
        <taxon>Haemaphysalinae</taxon>
        <taxon>Haemaphysalis</taxon>
    </lineage>
</organism>
<evidence type="ECO:0000256" key="1">
    <source>
        <dbReference type="SAM" id="MobiDB-lite"/>
    </source>
</evidence>
<dbReference type="EMBL" id="JABSTR010000001">
    <property type="protein sequence ID" value="KAH9361304.1"/>
    <property type="molecule type" value="Genomic_DNA"/>
</dbReference>
<feature type="compositionally biased region" description="Basic and acidic residues" evidence="1">
    <location>
        <begin position="50"/>
        <end position="80"/>
    </location>
</feature>
<feature type="region of interest" description="Disordered" evidence="1">
    <location>
        <begin position="50"/>
        <end position="93"/>
    </location>
</feature>
<evidence type="ECO:0000313" key="3">
    <source>
        <dbReference type="Proteomes" id="UP000821853"/>
    </source>
</evidence>
<sequence length="93" mass="10649">MVLRCQMIATRVRHRSRGRAGTQARTRAHTKTNKQVVWVEAELPFPCRQADKTRRTSRDTFRDASARQEPSDSDDCGRADPRKKKATRGPVMP</sequence>
<accession>A0A9J6FG40</accession>